<keyword evidence="1" id="KW-0812">Transmembrane</keyword>
<dbReference type="InterPro" id="IPR018060">
    <property type="entry name" value="HTH_AraC"/>
</dbReference>
<keyword evidence="1" id="KW-1133">Transmembrane helix</keyword>
<keyword evidence="4" id="KW-1185">Reference proteome</keyword>
<feature type="domain" description="HTH araC/xylS-type" evidence="2">
    <location>
        <begin position="484"/>
        <end position="578"/>
    </location>
</feature>
<dbReference type="Gene3D" id="1.10.10.60">
    <property type="entry name" value="Homeodomain-like"/>
    <property type="match status" value="1"/>
</dbReference>
<evidence type="ECO:0000313" key="4">
    <source>
        <dbReference type="Proteomes" id="UP000325141"/>
    </source>
</evidence>
<accession>A0A5M6CCS3</accession>
<dbReference type="SUPFAM" id="SSF48452">
    <property type="entry name" value="TPR-like"/>
    <property type="match status" value="2"/>
</dbReference>
<dbReference type="AlphaFoldDB" id="A0A5M6CCS3"/>
<evidence type="ECO:0000313" key="3">
    <source>
        <dbReference type="EMBL" id="KAA5532968.1"/>
    </source>
</evidence>
<organism evidence="3 4">
    <name type="scientific">Paenimyroides baculatum</name>
    <dbReference type="NCBI Taxonomy" id="2608000"/>
    <lineage>
        <taxon>Bacteria</taxon>
        <taxon>Pseudomonadati</taxon>
        <taxon>Bacteroidota</taxon>
        <taxon>Flavobacteriia</taxon>
        <taxon>Flavobacteriales</taxon>
        <taxon>Flavobacteriaceae</taxon>
        <taxon>Paenimyroides</taxon>
    </lineage>
</organism>
<comment type="caution">
    <text evidence="3">The sequence shown here is derived from an EMBL/GenBank/DDBJ whole genome shotgun (WGS) entry which is preliminary data.</text>
</comment>
<dbReference type="GO" id="GO:0003700">
    <property type="term" value="F:DNA-binding transcription factor activity"/>
    <property type="evidence" value="ECO:0007669"/>
    <property type="project" value="InterPro"/>
</dbReference>
<gene>
    <name evidence="3" type="ORF">F0460_11730</name>
</gene>
<name>A0A5M6CCS3_9FLAO</name>
<keyword evidence="1" id="KW-0472">Membrane</keyword>
<dbReference type="EMBL" id="VWSG01000009">
    <property type="protein sequence ID" value="KAA5532968.1"/>
    <property type="molecule type" value="Genomic_DNA"/>
</dbReference>
<dbReference type="PROSITE" id="PS01124">
    <property type="entry name" value="HTH_ARAC_FAMILY_2"/>
    <property type="match status" value="1"/>
</dbReference>
<protein>
    <submittedName>
        <fullName evidence="3">Helix-turn-helix domain-containing protein</fullName>
    </submittedName>
</protein>
<dbReference type="SMART" id="SM00028">
    <property type="entry name" value="TPR"/>
    <property type="match status" value="4"/>
</dbReference>
<dbReference type="Gene3D" id="1.25.40.10">
    <property type="entry name" value="Tetratricopeptide repeat domain"/>
    <property type="match status" value="2"/>
</dbReference>
<evidence type="ECO:0000259" key="2">
    <source>
        <dbReference type="PROSITE" id="PS01124"/>
    </source>
</evidence>
<feature type="transmembrane region" description="Helical" evidence="1">
    <location>
        <begin position="385"/>
        <end position="404"/>
    </location>
</feature>
<dbReference type="InterPro" id="IPR011990">
    <property type="entry name" value="TPR-like_helical_dom_sf"/>
</dbReference>
<dbReference type="GO" id="GO:0043565">
    <property type="term" value="F:sequence-specific DNA binding"/>
    <property type="evidence" value="ECO:0007669"/>
    <property type="project" value="InterPro"/>
</dbReference>
<proteinExistence type="predicted"/>
<dbReference type="SMART" id="SM00342">
    <property type="entry name" value="HTH_ARAC"/>
    <property type="match status" value="1"/>
</dbReference>
<sequence>MILPKKILFVIVLCTIFTLPSIIYAQSKFGAYDKLWLLIDSDTVAKEKKLFYLDSYIEKAHSEKNSYEEYRALEKKTYLLPFNQAVILLHKMNPLVQSLKNDSLQGRFYNRSTTLYYKNRHFKEALDYAIQAEKFNEKTNNHYNLNAARITIGNIYFHTQHYEKAKQYFLLAKNYYKTSHNYNHVQGYVSSLYSLGKCYWILNEPVALKNVINESEKMLPGLKPQDRIMEAAYINYIKGGGAFLQKDYTVAEGYFESALKEIQKNEDITNIHMIYLYLGKIRWEQNQKEKAITYFTKIDELFKDKKFLNYELREAYDYLRMYYKDSGQTELQLQATESLIALNQQFEKEQQYLTDVLHYQLETNELQAEKIALQKQLKNNNKIPVVLWLVVFGSASIVAGAFFVRKLQNKKVPADFNPNSTFSKNDTVVNVGVTEEDLTDKADLQNDTDKNKYTVSDQKEQDNSIILTSTEKRLMREFKLFEAKKEFKKTITLEQLAAQFGTNRTTLSNFLNTHKGGYNNYLSKLRVAAVVADLKTSKSLRKKTLQEISFIYGFPNAKAFSSQFKTEMNNSPLDYIKQLKLENGHSKNTIGN</sequence>
<reference evidence="3 4" key="1">
    <citation type="submission" date="2019-09" db="EMBL/GenBank/DDBJ databases">
        <title>Genome sequence and assembly of Flavobacterium sp.</title>
        <authorList>
            <person name="Chhetri G."/>
        </authorList>
    </citation>
    <scope>NUCLEOTIDE SEQUENCE [LARGE SCALE GENOMIC DNA]</scope>
    <source>
        <strain evidence="3 4">SNL9</strain>
    </source>
</reference>
<dbReference type="Proteomes" id="UP000325141">
    <property type="component" value="Unassembled WGS sequence"/>
</dbReference>
<evidence type="ECO:0000256" key="1">
    <source>
        <dbReference type="SAM" id="Phobius"/>
    </source>
</evidence>
<dbReference type="InterPro" id="IPR019734">
    <property type="entry name" value="TPR_rpt"/>
</dbReference>